<protein>
    <recommendedName>
        <fullName evidence="1">ISXO2-like transposase domain-containing protein</fullName>
    </recommendedName>
</protein>
<dbReference type="Pfam" id="PF12762">
    <property type="entry name" value="DDE_Tnp_IS1595"/>
    <property type="match status" value="1"/>
</dbReference>
<gene>
    <name evidence="2" type="ORF">EAG_09151</name>
</gene>
<dbReference type="InterPro" id="IPR024445">
    <property type="entry name" value="Tnp_ISXO2-like"/>
</dbReference>
<accession>E2AI51</accession>
<dbReference type="PANTHER" id="PTHR47163">
    <property type="entry name" value="DDE_TNP_IS1595 DOMAIN-CONTAINING PROTEIN"/>
    <property type="match status" value="1"/>
</dbReference>
<evidence type="ECO:0000313" key="3">
    <source>
        <dbReference type="Proteomes" id="UP000000311"/>
    </source>
</evidence>
<dbReference type="AlphaFoldDB" id="E2AI51"/>
<feature type="non-terminal residue" evidence="2">
    <location>
        <position position="93"/>
    </location>
</feature>
<dbReference type="PANTHER" id="PTHR47163:SF2">
    <property type="entry name" value="SI:DKEY-17M8.2"/>
    <property type="match status" value="1"/>
</dbReference>
<keyword evidence="3" id="KW-1185">Reference proteome</keyword>
<evidence type="ECO:0000313" key="2">
    <source>
        <dbReference type="EMBL" id="EFN66882.1"/>
    </source>
</evidence>
<reference evidence="2 3" key="1">
    <citation type="journal article" date="2010" name="Science">
        <title>Genomic comparison of the ants Camponotus floridanus and Harpegnathos saltator.</title>
        <authorList>
            <person name="Bonasio R."/>
            <person name="Zhang G."/>
            <person name="Ye C."/>
            <person name="Mutti N.S."/>
            <person name="Fang X."/>
            <person name="Qin N."/>
            <person name="Donahue G."/>
            <person name="Yang P."/>
            <person name="Li Q."/>
            <person name="Li C."/>
            <person name="Zhang P."/>
            <person name="Huang Z."/>
            <person name="Berger S.L."/>
            <person name="Reinberg D."/>
            <person name="Wang J."/>
            <person name="Liebig J."/>
        </authorList>
    </citation>
    <scope>NUCLEOTIDE SEQUENCE [LARGE SCALE GENOMIC DNA]</scope>
    <source>
        <strain evidence="3">C129</strain>
    </source>
</reference>
<feature type="non-terminal residue" evidence="2">
    <location>
        <position position="1"/>
    </location>
</feature>
<dbReference type="EMBL" id="GL439647">
    <property type="protein sequence ID" value="EFN66882.1"/>
    <property type="molecule type" value="Genomic_DNA"/>
</dbReference>
<dbReference type="STRING" id="104421.E2AI51"/>
<feature type="domain" description="ISXO2-like transposase" evidence="1">
    <location>
        <begin position="18"/>
        <end position="93"/>
    </location>
</feature>
<dbReference type="OMA" id="FRLEMYS"/>
<proteinExistence type="predicted"/>
<organism evidence="3">
    <name type="scientific">Camponotus floridanus</name>
    <name type="common">Florida carpenter ant</name>
    <dbReference type="NCBI Taxonomy" id="104421"/>
    <lineage>
        <taxon>Eukaryota</taxon>
        <taxon>Metazoa</taxon>
        <taxon>Ecdysozoa</taxon>
        <taxon>Arthropoda</taxon>
        <taxon>Hexapoda</taxon>
        <taxon>Insecta</taxon>
        <taxon>Pterygota</taxon>
        <taxon>Neoptera</taxon>
        <taxon>Endopterygota</taxon>
        <taxon>Hymenoptera</taxon>
        <taxon>Apocrita</taxon>
        <taxon>Aculeata</taxon>
        <taxon>Formicoidea</taxon>
        <taxon>Formicidae</taxon>
        <taxon>Formicinae</taxon>
        <taxon>Camponotus</taxon>
    </lineage>
</organism>
<name>E2AI51_CAMFO</name>
<dbReference type="InParanoid" id="E2AI51"/>
<evidence type="ECO:0000259" key="1">
    <source>
        <dbReference type="Pfam" id="PF12762"/>
    </source>
</evidence>
<dbReference type="Proteomes" id="UP000000311">
    <property type="component" value="Unassembled WGS sequence"/>
</dbReference>
<sequence length="93" mass="10635">LIGGPGKIVQIDESKFGRRKYQSGRVIEGHWLLGMIEDESEDFRLEMYSKNQRTSEVLIPLIQQNVAPGSIMHTDQWKAFNELGDCGYIHKTV</sequence>
<dbReference type="InterPro" id="IPR053164">
    <property type="entry name" value="IS1016-like_transposase"/>
</dbReference>